<dbReference type="PANTHER" id="PTHR43166:SF30">
    <property type="entry name" value="METHIONINE IMPORT ATP-BINDING PROTEIN METN"/>
    <property type="match status" value="1"/>
</dbReference>
<reference evidence="9 10" key="1">
    <citation type="submission" date="2020-04" db="EMBL/GenBank/DDBJ databases">
        <title>Gordonia sp. nov. TBRC 11910.</title>
        <authorList>
            <person name="Suriyachadkun C."/>
        </authorList>
    </citation>
    <scope>NUCLEOTIDE SEQUENCE [LARGE SCALE GENOMIC DNA]</scope>
    <source>
        <strain evidence="9 10">TBRC 11910</strain>
    </source>
</reference>
<evidence type="ECO:0000256" key="1">
    <source>
        <dbReference type="ARBA" id="ARBA00022448"/>
    </source>
</evidence>
<feature type="domain" description="ABC transporter" evidence="8">
    <location>
        <begin position="3"/>
        <end position="242"/>
    </location>
</feature>
<dbReference type="SMART" id="SM00382">
    <property type="entry name" value="AAA"/>
    <property type="match status" value="1"/>
</dbReference>
<keyword evidence="1" id="KW-0813">Transport</keyword>
<keyword evidence="6" id="KW-0029">Amino-acid transport</keyword>
<keyword evidence="3" id="KW-0547">Nucleotide-binding</keyword>
<dbReference type="EMBL" id="JABBNB010000029">
    <property type="protein sequence ID" value="NMO03967.1"/>
    <property type="molecule type" value="Genomic_DNA"/>
</dbReference>
<dbReference type="SUPFAM" id="SSF52540">
    <property type="entry name" value="P-loop containing nucleoside triphosphate hydrolases"/>
    <property type="match status" value="1"/>
</dbReference>
<dbReference type="PROSITE" id="PS50893">
    <property type="entry name" value="ABC_TRANSPORTER_2"/>
    <property type="match status" value="1"/>
</dbReference>
<evidence type="ECO:0000259" key="8">
    <source>
        <dbReference type="PROSITE" id="PS50893"/>
    </source>
</evidence>
<evidence type="ECO:0000256" key="3">
    <source>
        <dbReference type="ARBA" id="ARBA00022741"/>
    </source>
</evidence>
<keyword evidence="10" id="KW-1185">Reference proteome</keyword>
<keyword evidence="4 9" id="KW-0067">ATP-binding</keyword>
<dbReference type="InterPro" id="IPR003593">
    <property type="entry name" value="AAA+_ATPase"/>
</dbReference>
<dbReference type="AlphaFoldDB" id="A0A848L0J2"/>
<dbReference type="InterPro" id="IPR050086">
    <property type="entry name" value="MetN_ABC_transporter-like"/>
</dbReference>
<keyword evidence="5" id="KW-1278">Translocase</keyword>
<evidence type="ECO:0000313" key="9">
    <source>
        <dbReference type="EMBL" id="NMO03967.1"/>
    </source>
</evidence>
<evidence type="ECO:0000256" key="5">
    <source>
        <dbReference type="ARBA" id="ARBA00022967"/>
    </source>
</evidence>
<dbReference type="PROSITE" id="PS00211">
    <property type="entry name" value="ABC_TRANSPORTER_1"/>
    <property type="match status" value="1"/>
</dbReference>
<keyword evidence="2" id="KW-1003">Cell membrane</keyword>
<dbReference type="InterPro" id="IPR003439">
    <property type="entry name" value="ABC_transporter-like_ATP-bd"/>
</dbReference>
<name>A0A848L0J2_9ACTN</name>
<keyword evidence="7" id="KW-0472">Membrane</keyword>
<dbReference type="GO" id="GO:0016887">
    <property type="term" value="F:ATP hydrolysis activity"/>
    <property type="evidence" value="ECO:0007669"/>
    <property type="project" value="InterPro"/>
</dbReference>
<evidence type="ECO:0000256" key="2">
    <source>
        <dbReference type="ARBA" id="ARBA00022475"/>
    </source>
</evidence>
<evidence type="ECO:0000313" key="10">
    <source>
        <dbReference type="Proteomes" id="UP000550729"/>
    </source>
</evidence>
<protein>
    <submittedName>
        <fullName evidence="9">ATP-binding cassette domain-containing protein</fullName>
    </submittedName>
</protein>
<comment type="caution">
    <text evidence="9">The sequence shown here is derived from an EMBL/GenBank/DDBJ whole genome shotgun (WGS) entry which is preliminary data.</text>
</comment>
<dbReference type="InterPro" id="IPR027417">
    <property type="entry name" value="P-loop_NTPase"/>
</dbReference>
<dbReference type="PANTHER" id="PTHR43166">
    <property type="entry name" value="AMINO ACID IMPORT ATP-BINDING PROTEIN"/>
    <property type="match status" value="1"/>
</dbReference>
<dbReference type="Proteomes" id="UP000550729">
    <property type="component" value="Unassembled WGS sequence"/>
</dbReference>
<evidence type="ECO:0000256" key="4">
    <source>
        <dbReference type="ARBA" id="ARBA00022840"/>
    </source>
</evidence>
<proteinExistence type="predicted"/>
<gene>
    <name evidence="9" type="ORF">HH308_22385</name>
</gene>
<dbReference type="Gene3D" id="3.40.50.300">
    <property type="entry name" value="P-loop containing nucleotide triphosphate hydrolases"/>
    <property type="match status" value="1"/>
</dbReference>
<dbReference type="InterPro" id="IPR017871">
    <property type="entry name" value="ABC_transporter-like_CS"/>
</dbReference>
<dbReference type="GO" id="GO:0006865">
    <property type="term" value="P:amino acid transport"/>
    <property type="evidence" value="ECO:0007669"/>
    <property type="project" value="UniProtKB-KW"/>
</dbReference>
<organism evidence="9 10">
    <name type="scientific">Gordonia asplenii</name>
    <dbReference type="NCBI Taxonomy" id="2725283"/>
    <lineage>
        <taxon>Bacteria</taxon>
        <taxon>Bacillati</taxon>
        <taxon>Actinomycetota</taxon>
        <taxon>Actinomycetes</taxon>
        <taxon>Mycobacteriales</taxon>
        <taxon>Gordoniaceae</taxon>
        <taxon>Gordonia</taxon>
    </lineage>
</organism>
<dbReference type="GO" id="GO:0005524">
    <property type="term" value="F:ATP binding"/>
    <property type="evidence" value="ECO:0007669"/>
    <property type="project" value="UniProtKB-KW"/>
</dbReference>
<evidence type="ECO:0000256" key="7">
    <source>
        <dbReference type="ARBA" id="ARBA00023136"/>
    </source>
</evidence>
<dbReference type="RefSeq" id="WP_170196470.1">
    <property type="nucleotide sequence ID" value="NZ_JABBNB010000029.1"/>
</dbReference>
<dbReference type="Pfam" id="PF00005">
    <property type="entry name" value="ABC_tran"/>
    <property type="match status" value="1"/>
</dbReference>
<sequence>MTITIRNLSKTFGDGDSATTVLDDVSFSVESGEIFAVVGPSGAGKSTLARCINLLERPTSGEVIVNGDSLTQLTSTELRQARRRIGTVFQSSSLLSRRTAAANVALPLEYLGATKAATKTRVGELLERVGLGDKAQKYPHQLSGGQRQRVGIARALALKPSVLLSDEATSGLDRVATESYLTLLDTLRTDLDLAVVFITHEMETIVKVADRVGRLDHGTLREQGDIVDIALDAQSLLGAQLRAPGRATAAAADTVAVSVTYGSPTVPADWLSRLGTELSVPIALLGANIQSIGGVAVGEATLGVPAGRLPEFTRVAKTLGLHSQSESTRVDDDLLAEVPA</sequence>
<evidence type="ECO:0000256" key="6">
    <source>
        <dbReference type="ARBA" id="ARBA00022970"/>
    </source>
</evidence>
<accession>A0A848L0J2</accession>